<dbReference type="Ensembl" id="ENSVKKT00000019338.1">
    <property type="protein sequence ID" value="ENSVKKP00000018871.1"/>
    <property type="gene ID" value="ENSVKKG00000012840.1"/>
</dbReference>
<organism evidence="1 2">
    <name type="scientific">Varanus komodoensis</name>
    <name type="common">Komodo dragon</name>
    <dbReference type="NCBI Taxonomy" id="61221"/>
    <lineage>
        <taxon>Eukaryota</taxon>
        <taxon>Metazoa</taxon>
        <taxon>Chordata</taxon>
        <taxon>Craniata</taxon>
        <taxon>Vertebrata</taxon>
        <taxon>Euteleostomi</taxon>
        <taxon>Lepidosauria</taxon>
        <taxon>Squamata</taxon>
        <taxon>Bifurcata</taxon>
        <taxon>Unidentata</taxon>
        <taxon>Episquamata</taxon>
        <taxon>Toxicofera</taxon>
        <taxon>Anguimorpha</taxon>
        <taxon>Paleoanguimorpha</taxon>
        <taxon>Varanoidea</taxon>
        <taxon>Varanidae</taxon>
        <taxon>Varanus</taxon>
    </lineage>
</organism>
<reference evidence="1" key="2">
    <citation type="submission" date="2025-09" db="UniProtKB">
        <authorList>
            <consortium name="Ensembl"/>
        </authorList>
    </citation>
    <scope>IDENTIFICATION</scope>
</reference>
<protein>
    <submittedName>
        <fullName evidence="1">Uncharacterized protein</fullName>
    </submittedName>
</protein>
<evidence type="ECO:0000313" key="1">
    <source>
        <dbReference type="Ensembl" id="ENSVKKP00000018871.1"/>
    </source>
</evidence>
<accession>A0A8D2LAM4</accession>
<reference evidence="1" key="1">
    <citation type="submission" date="2025-08" db="UniProtKB">
        <authorList>
            <consortium name="Ensembl"/>
        </authorList>
    </citation>
    <scope>IDENTIFICATION</scope>
</reference>
<evidence type="ECO:0000313" key="2">
    <source>
        <dbReference type="Proteomes" id="UP000694545"/>
    </source>
</evidence>
<dbReference type="AlphaFoldDB" id="A0A8D2LAM4"/>
<keyword evidence="2" id="KW-1185">Reference proteome</keyword>
<dbReference type="Proteomes" id="UP000694545">
    <property type="component" value="Unplaced"/>
</dbReference>
<name>A0A8D2LAM4_VARKO</name>
<proteinExistence type="predicted"/>
<sequence length="53" mass="6310">MPPAKYIMCKWEKRSWPAKVIGALFCSKVRLAPSLLVFRRQVKTFIFKHHFNC</sequence>